<reference evidence="3 4" key="1">
    <citation type="submission" date="2016-10" db="EMBL/GenBank/DDBJ databases">
        <authorList>
            <person name="de Groot N.N."/>
        </authorList>
    </citation>
    <scope>NUCLEOTIDE SEQUENCE [LARGE SCALE GENOMIC DNA]</scope>
    <source>
        <strain evidence="3 4">47C3B</strain>
    </source>
</reference>
<evidence type="ECO:0000256" key="1">
    <source>
        <dbReference type="ARBA" id="ARBA00005953"/>
    </source>
</evidence>
<protein>
    <submittedName>
        <fullName evidence="3">Acyl-CoA thioester hydrolase</fullName>
    </submittedName>
</protein>
<gene>
    <name evidence="3" type="ORF">SAMN05216464_101279</name>
</gene>
<dbReference type="Proteomes" id="UP000199072">
    <property type="component" value="Unassembled WGS sequence"/>
</dbReference>
<name>A0A1G6TFB3_9SPHI</name>
<dbReference type="InterPro" id="IPR029069">
    <property type="entry name" value="HotDog_dom_sf"/>
</dbReference>
<evidence type="ECO:0000256" key="2">
    <source>
        <dbReference type="ARBA" id="ARBA00022801"/>
    </source>
</evidence>
<dbReference type="EMBL" id="FNAI01000001">
    <property type="protein sequence ID" value="SDD27760.1"/>
    <property type="molecule type" value="Genomic_DNA"/>
</dbReference>
<dbReference type="SUPFAM" id="SSF54637">
    <property type="entry name" value="Thioesterase/thiol ester dehydrase-isomerase"/>
    <property type="match status" value="1"/>
</dbReference>
<dbReference type="GO" id="GO:0047617">
    <property type="term" value="F:fatty acyl-CoA hydrolase activity"/>
    <property type="evidence" value="ECO:0007669"/>
    <property type="project" value="TreeGrafter"/>
</dbReference>
<dbReference type="PANTHER" id="PTHR31793:SF27">
    <property type="entry name" value="NOVEL THIOESTERASE SUPERFAMILY DOMAIN AND SAPOSIN A-TYPE DOMAIN CONTAINING PROTEIN (0610012H03RIK)"/>
    <property type="match status" value="1"/>
</dbReference>
<dbReference type="OrthoDB" id="9791529at2"/>
<keyword evidence="4" id="KW-1185">Reference proteome</keyword>
<keyword evidence="2 3" id="KW-0378">Hydrolase</keyword>
<evidence type="ECO:0000313" key="4">
    <source>
        <dbReference type="Proteomes" id="UP000199072"/>
    </source>
</evidence>
<dbReference type="Gene3D" id="3.10.129.10">
    <property type="entry name" value="Hotdog Thioesterase"/>
    <property type="match status" value="1"/>
</dbReference>
<proteinExistence type="inferred from homology"/>
<dbReference type="Pfam" id="PF13279">
    <property type="entry name" value="4HBT_2"/>
    <property type="match status" value="1"/>
</dbReference>
<dbReference type="STRING" id="1391627.SAMN05216464_101279"/>
<dbReference type="AlphaFoldDB" id="A0A1G6TFB3"/>
<organism evidence="3 4">
    <name type="scientific">Mucilaginibacter pineti</name>
    <dbReference type="NCBI Taxonomy" id="1391627"/>
    <lineage>
        <taxon>Bacteria</taxon>
        <taxon>Pseudomonadati</taxon>
        <taxon>Bacteroidota</taxon>
        <taxon>Sphingobacteriia</taxon>
        <taxon>Sphingobacteriales</taxon>
        <taxon>Sphingobacteriaceae</taxon>
        <taxon>Mucilaginibacter</taxon>
    </lineage>
</organism>
<accession>A0A1G6TFB3</accession>
<dbReference type="InterPro" id="IPR050563">
    <property type="entry name" value="4-hydroxybenzoyl-CoA_TE"/>
</dbReference>
<dbReference type="PANTHER" id="PTHR31793">
    <property type="entry name" value="4-HYDROXYBENZOYL-COA THIOESTERASE FAMILY MEMBER"/>
    <property type="match status" value="1"/>
</dbReference>
<comment type="similarity">
    <text evidence="1">Belongs to the 4-hydroxybenzoyl-CoA thioesterase family.</text>
</comment>
<dbReference type="RefSeq" id="WP_091142998.1">
    <property type="nucleotide sequence ID" value="NZ_FNAI01000001.1"/>
</dbReference>
<dbReference type="CDD" id="cd00586">
    <property type="entry name" value="4HBT"/>
    <property type="match status" value="1"/>
</dbReference>
<evidence type="ECO:0000313" key="3">
    <source>
        <dbReference type="EMBL" id="SDD27760.1"/>
    </source>
</evidence>
<sequence>MAEKLTDYKYKTTIPIRFSDIDSFGHVNNAVYLTYFEIARTSYWKDAIGWDWSDAGIILGRSEINYLKPITINDQIACYVRTIRIGNSSFDVMHVLVKITANGEEIVTTGKTVCISYDYATNKSVSIPKKERHSMIEFDEPRLILNTN</sequence>